<evidence type="ECO:0000313" key="4">
    <source>
        <dbReference type="EMBL" id="PMD13332.1"/>
    </source>
</evidence>
<proteinExistence type="predicted"/>
<dbReference type="CDD" id="cd12148">
    <property type="entry name" value="fungal_TF_MHR"/>
    <property type="match status" value="1"/>
</dbReference>
<organism evidence="4 5">
    <name type="scientific">Hyaloscypha hepaticicola</name>
    <dbReference type="NCBI Taxonomy" id="2082293"/>
    <lineage>
        <taxon>Eukaryota</taxon>
        <taxon>Fungi</taxon>
        <taxon>Dikarya</taxon>
        <taxon>Ascomycota</taxon>
        <taxon>Pezizomycotina</taxon>
        <taxon>Leotiomycetes</taxon>
        <taxon>Helotiales</taxon>
        <taxon>Hyaloscyphaceae</taxon>
        <taxon>Hyaloscypha</taxon>
    </lineage>
</organism>
<dbReference type="SMART" id="SM00066">
    <property type="entry name" value="GAL4"/>
    <property type="match status" value="1"/>
</dbReference>
<evidence type="ECO:0000259" key="3">
    <source>
        <dbReference type="PROSITE" id="PS50048"/>
    </source>
</evidence>
<sequence length="718" mass="79896">MAPQSPTPLTDEEDVSNGKDYTVCDQCRVRKIRCGRQRPNCLNCTRHSRECKWSGRGKKPSQTVLLSNVVMELEARLEQLENVVSGARSPLGSLNSGSCPEPSHLWWHLEPTISNNTHQQIDPSTPPIARNFGYLASNHQIAQQPVGHARHLGQTCLARLMQDMNKNVLSPLCVTEAEILRSSGKYAAASEKINHLVNIGEHLDLIQDGSPPTFPPLMMLEAVIDPYFENINPAFPVWTKEEFRLLVKMSQESENVIQDRAYIVSCNNLILLTLGPRSLQSCAMNNFASDPLRKAVSIDLDIAKSLITNAKRSITNIELLLSPRLLNLQALLSLSLVAQQYLSPGLFSLLFNLAAQVASSLGLCHWDSLNRQFNPSTESQTRQNVLFCMYTLDKALFWTTGLSPGIQMPKANYLVEPIDLQDELTGHLAARVKLAAIEEQIITELYSGELGSCTNTQVPPRLTRSHQRLENWWNESGPRPAGTHDFSTFISASQVELAIGFHSTRMLLNWPARAELDAGCQILHDARVCLRLFLQLWNTTSQLGLYSTLTRLISYYPPVGFCKLSAHVLTSQAEQTDAELLQSFTAILQTIREFCEADSHCVRLCEFAEIIMDLINPPWNQQPWGQFESTSPEIQWRPITFPISDKNSGTGMQRTPQDIDNVIAVEGSEVLPLGLPSTHFAGASSFGGYSSGQLVTSAGMASNHFLFDTNFNNIQGHF</sequence>
<feature type="domain" description="Zn(2)-C6 fungal-type" evidence="3">
    <location>
        <begin position="23"/>
        <end position="53"/>
    </location>
</feature>
<accession>A0A2J6PH08</accession>
<dbReference type="InterPro" id="IPR036864">
    <property type="entry name" value="Zn2-C6_fun-type_DNA-bd_sf"/>
</dbReference>
<keyword evidence="2" id="KW-0539">Nucleus</keyword>
<dbReference type="PANTHER" id="PTHR46910">
    <property type="entry name" value="TRANSCRIPTION FACTOR PDR1"/>
    <property type="match status" value="1"/>
</dbReference>
<gene>
    <name evidence="4" type="ORF">NA56DRAFT_423584</name>
</gene>
<reference evidence="4 5" key="1">
    <citation type="submission" date="2016-05" db="EMBL/GenBank/DDBJ databases">
        <title>A degradative enzymes factory behind the ericoid mycorrhizal symbiosis.</title>
        <authorList>
            <consortium name="DOE Joint Genome Institute"/>
            <person name="Martino E."/>
            <person name="Morin E."/>
            <person name="Grelet G."/>
            <person name="Kuo A."/>
            <person name="Kohler A."/>
            <person name="Daghino S."/>
            <person name="Barry K."/>
            <person name="Choi C."/>
            <person name="Cichocki N."/>
            <person name="Clum A."/>
            <person name="Copeland A."/>
            <person name="Hainaut M."/>
            <person name="Haridas S."/>
            <person name="Labutti K."/>
            <person name="Lindquist E."/>
            <person name="Lipzen A."/>
            <person name="Khouja H.-R."/>
            <person name="Murat C."/>
            <person name="Ohm R."/>
            <person name="Olson A."/>
            <person name="Spatafora J."/>
            <person name="Veneault-Fourrey C."/>
            <person name="Henrissat B."/>
            <person name="Grigoriev I."/>
            <person name="Martin F."/>
            <person name="Perotto S."/>
        </authorList>
    </citation>
    <scope>NUCLEOTIDE SEQUENCE [LARGE SCALE GENOMIC DNA]</scope>
    <source>
        <strain evidence="4 5">UAMH 7357</strain>
    </source>
</reference>
<dbReference type="Proteomes" id="UP000235672">
    <property type="component" value="Unassembled WGS sequence"/>
</dbReference>
<dbReference type="EMBL" id="KZ613532">
    <property type="protein sequence ID" value="PMD13332.1"/>
    <property type="molecule type" value="Genomic_DNA"/>
</dbReference>
<dbReference type="AlphaFoldDB" id="A0A2J6PH08"/>
<dbReference type="CDD" id="cd00067">
    <property type="entry name" value="GAL4"/>
    <property type="match status" value="1"/>
</dbReference>
<dbReference type="OrthoDB" id="103819at2759"/>
<dbReference type="GO" id="GO:0008270">
    <property type="term" value="F:zinc ion binding"/>
    <property type="evidence" value="ECO:0007669"/>
    <property type="project" value="InterPro"/>
</dbReference>
<dbReference type="GO" id="GO:0000981">
    <property type="term" value="F:DNA-binding transcription factor activity, RNA polymerase II-specific"/>
    <property type="evidence" value="ECO:0007669"/>
    <property type="project" value="InterPro"/>
</dbReference>
<dbReference type="PROSITE" id="PS50048">
    <property type="entry name" value="ZN2_CY6_FUNGAL_2"/>
    <property type="match status" value="1"/>
</dbReference>
<dbReference type="Pfam" id="PF04082">
    <property type="entry name" value="Fungal_trans"/>
    <property type="match status" value="1"/>
</dbReference>
<dbReference type="InterPro" id="IPR001138">
    <property type="entry name" value="Zn2Cys6_DnaBD"/>
</dbReference>
<evidence type="ECO:0000256" key="1">
    <source>
        <dbReference type="ARBA" id="ARBA00022723"/>
    </source>
</evidence>
<dbReference type="STRING" id="1745343.A0A2J6PH08"/>
<dbReference type="InterPro" id="IPR007219">
    <property type="entry name" value="XnlR_reg_dom"/>
</dbReference>
<evidence type="ECO:0000256" key="2">
    <source>
        <dbReference type="ARBA" id="ARBA00023242"/>
    </source>
</evidence>
<keyword evidence="5" id="KW-1185">Reference proteome</keyword>
<dbReference type="PANTHER" id="PTHR46910:SF1">
    <property type="entry name" value="MISCELLANEOUS ZN(II)2CYS6 TRANSCRIPTION FACTOR (EUROFUNG)-RELATED"/>
    <property type="match status" value="1"/>
</dbReference>
<keyword evidence="1" id="KW-0479">Metal-binding</keyword>
<dbReference type="SUPFAM" id="SSF57701">
    <property type="entry name" value="Zn2/Cys6 DNA-binding domain"/>
    <property type="match status" value="1"/>
</dbReference>
<name>A0A2J6PH08_9HELO</name>
<dbReference type="GO" id="GO:0006351">
    <property type="term" value="P:DNA-templated transcription"/>
    <property type="evidence" value="ECO:0007669"/>
    <property type="project" value="InterPro"/>
</dbReference>
<protein>
    <recommendedName>
        <fullName evidence="3">Zn(2)-C6 fungal-type domain-containing protein</fullName>
    </recommendedName>
</protein>
<dbReference type="Pfam" id="PF00172">
    <property type="entry name" value="Zn_clus"/>
    <property type="match status" value="1"/>
</dbReference>
<evidence type="ECO:0000313" key="5">
    <source>
        <dbReference type="Proteomes" id="UP000235672"/>
    </source>
</evidence>
<dbReference type="Gene3D" id="4.10.240.10">
    <property type="entry name" value="Zn(2)-C6 fungal-type DNA-binding domain"/>
    <property type="match status" value="1"/>
</dbReference>
<dbReference type="PROSITE" id="PS00463">
    <property type="entry name" value="ZN2_CY6_FUNGAL_1"/>
    <property type="match status" value="1"/>
</dbReference>
<dbReference type="GO" id="GO:0003677">
    <property type="term" value="F:DNA binding"/>
    <property type="evidence" value="ECO:0007669"/>
    <property type="project" value="InterPro"/>
</dbReference>
<dbReference type="InterPro" id="IPR050987">
    <property type="entry name" value="AtrR-like"/>
</dbReference>